<accession>A0A8H4B5C9</accession>
<dbReference type="AlphaFoldDB" id="A0A8H4B5C9"/>
<feature type="compositionally biased region" description="Basic and acidic residues" evidence="1">
    <location>
        <begin position="1"/>
        <end position="12"/>
    </location>
</feature>
<proteinExistence type="predicted"/>
<feature type="region of interest" description="Disordered" evidence="1">
    <location>
        <begin position="43"/>
        <end position="86"/>
    </location>
</feature>
<protein>
    <submittedName>
        <fullName evidence="2">Uncharacterized protein</fullName>
    </submittedName>
</protein>
<name>A0A8H4B5C9_GIGMA</name>
<feature type="region of interest" description="Disordered" evidence="1">
    <location>
        <begin position="1"/>
        <end position="31"/>
    </location>
</feature>
<evidence type="ECO:0000313" key="2">
    <source>
        <dbReference type="EMBL" id="KAF0561875.1"/>
    </source>
</evidence>
<comment type="caution">
    <text evidence="2">The sequence shown here is derived from an EMBL/GenBank/DDBJ whole genome shotgun (WGS) entry which is preliminary data.</text>
</comment>
<dbReference type="Proteomes" id="UP000439903">
    <property type="component" value="Unassembled WGS sequence"/>
</dbReference>
<organism evidence="2 3">
    <name type="scientific">Gigaspora margarita</name>
    <dbReference type="NCBI Taxonomy" id="4874"/>
    <lineage>
        <taxon>Eukaryota</taxon>
        <taxon>Fungi</taxon>
        <taxon>Fungi incertae sedis</taxon>
        <taxon>Mucoromycota</taxon>
        <taxon>Glomeromycotina</taxon>
        <taxon>Glomeromycetes</taxon>
        <taxon>Diversisporales</taxon>
        <taxon>Gigasporaceae</taxon>
        <taxon>Gigaspora</taxon>
    </lineage>
</organism>
<feature type="compositionally biased region" description="Basic and acidic residues" evidence="1">
    <location>
        <begin position="62"/>
        <end position="76"/>
    </location>
</feature>
<dbReference type="EMBL" id="WTPW01000005">
    <property type="protein sequence ID" value="KAF0561875.1"/>
    <property type="molecule type" value="Genomic_DNA"/>
</dbReference>
<evidence type="ECO:0000313" key="3">
    <source>
        <dbReference type="Proteomes" id="UP000439903"/>
    </source>
</evidence>
<gene>
    <name evidence="2" type="ORF">F8M41_017435</name>
</gene>
<keyword evidence="3" id="KW-1185">Reference proteome</keyword>
<sequence>MDYADETKDPRNCHQNGIKVEKETSWNYQKNAEKDIVKSLKELDLEEKSEDDESDNVDDIDETSKEDHNEKNDKKGINKKKQHRASKEWIKKIEELQEKSKWNKEVKRQPEGKLTETNDIPNAGDCYRRKIWASTDVSNDEEEIEVRRHYRDEIEVKIDELYEWHFGSTKEDNLASQFDPGGLCWQKSQLKKIRKEKLVGNNDNNNNGVRKSM</sequence>
<feature type="compositionally biased region" description="Acidic residues" evidence="1">
    <location>
        <begin position="44"/>
        <end position="61"/>
    </location>
</feature>
<reference evidence="2 3" key="1">
    <citation type="journal article" date="2019" name="Environ. Microbiol.">
        <title>At the nexus of three kingdoms: the genome of the mycorrhizal fungus Gigaspora margarita provides insights into plant, endobacterial and fungal interactions.</title>
        <authorList>
            <person name="Venice F."/>
            <person name="Ghignone S."/>
            <person name="Salvioli di Fossalunga A."/>
            <person name="Amselem J."/>
            <person name="Novero M."/>
            <person name="Xianan X."/>
            <person name="Sedzielewska Toro K."/>
            <person name="Morin E."/>
            <person name="Lipzen A."/>
            <person name="Grigoriev I.V."/>
            <person name="Henrissat B."/>
            <person name="Martin F.M."/>
            <person name="Bonfante P."/>
        </authorList>
    </citation>
    <scope>NUCLEOTIDE SEQUENCE [LARGE SCALE GENOMIC DNA]</scope>
    <source>
        <strain evidence="2 3">BEG34</strain>
    </source>
</reference>
<feature type="region of interest" description="Disordered" evidence="1">
    <location>
        <begin position="101"/>
        <end position="120"/>
    </location>
</feature>
<evidence type="ECO:0000256" key="1">
    <source>
        <dbReference type="SAM" id="MobiDB-lite"/>
    </source>
</evidence>
<feature type="compositionally biased region" description="Basic and acidic residues" evidence="1">
    <location>
        <begin position="101"/>
        <end position="116"/>
    </location>
</feature>